<dbReference type="GO" id="GO:0016763">
    <property type="term" value="F:pentosyltransferase activity"/>
    <property type="evidence" value="ECO:0007669"/>
    <property type="project" value="TreeGrafter"/>
</dbReference>
<evidence type="ECO:0000256" key="2">
    <source>
        <dbReference type="ARBA" id="ARBA00022475"/>
    </source>
</evidence>
<evidence type="ECO:0000256" key="1">
    <source>
        <dbReference type="ARBA" id="ARBA00004651"/>
    </source>
</evidence>
<feature type="transmembrane region" description="Helical" evidence="8">
    <location>
        <begin position="381"/>
        <end position="399"/>
    </location>
</feature>
<proteinExistence type="predicted"/>
<feature type="transmembrane region" description="Helical" evidence="8">
    <location>
        <begin position="289"/>
        <end position="315"/>
    </location>
</feature>
<dbReference type="PANTHER" id="PTHR33908">
    <property type="entry name" value="MANNOSYLTRANSFERASE YKCB-RELATED"/>
    <property type="match status" value="1"/>
</dbReference>
<evidence type="ECO:0000256" key="5">
    <source>
        <dbReference type="ARBA" id="ARBA00022692"/>
    </source>
</evidence>
<name>A0A849AGV1_9MICO</name>
<accession>A0A849AGV1</accession>
<dbReference type="Pfam" id="PF13231">
    <property type="entry name" value="PMT_2"/>
    <property type="match status" value="1"/>
</dbReference>
<feature type="transmembrane region" description="Helical" evidence="8">
    <location>
        <begin position="327"/>
        <end position="349"/>
    </location>
</feature>
<sequence length="414" mass="43626">MRPLTGAQRSFLRDRWLLVILLAGALAGAAYAAWVPPGVPYDEPSHWTAVNFLLEQHRLPHSGDTGLSYEQQQPPLAYLLAALAGGAGRAVAGVPAEFYTVRLLGGMEFLVAAVFLWRLLGRLALPPLARRVAVATFVLNPVLLAMAWSIQNDSLFLALGFAALDLGCRALQTRSTGAALTAGVVAGAAALAKQNALAVVIAVVIVLLAGPAERRLARAASYLVPLVVICGWWYVYNIVAFGGPLPPRDLGSAPFPARGLPASPHAVLELARGVVTFLWSPTEYWRNVIASPAVIDAAVVAVTAVVLVVGGARVIRRLTAGPLTQPQLAIVMTAAVSIAGWFVTLTWFTAVAARYGYLAWPAWAWLIAALAGDGRTGGRRVVAVALVGFVLLLAGWALWSVHDVSAPAVQIDLG</sequence>
<comment type="subcellular location">
    <subcellularLocation>
        <location evidence="1">Cell membrane</location>
        <topology evidence="1">Multi-pass membrane protein</topology>
    </subcellularLocation>
</comment>
<keyword evidence="4" id="KW-0808">Transferase</keyword>
<reference evidence="10 11" key="1">
    <citation type="submission" date="2020-05" db="EMBL/GenBank/DDBJ databases">
        <title>Flexivirga sp. ID2601S isolated from air conditioner.</title>
        <authorList>
            <person name="Kim D.H."/>
        </authorList>
    </citation>
    <scope>NUCLEOTIDE SEQUENCE [LARGE SCALE GENOMIC DNA]</scope>
    <source>
        <strain evidence="10 11">ID2601S</strain>
    </source>
</reference>
<keyword evidence="6 8" id="KW-1133">Transmembrane helix</keyword>
<protein>
    <recommendedName>
        <fullName evidence="9">Glycosyltransferase RgtA/B/C/D-like domain-containing protein</fullName>
    </recommendedName>
</protein>
<organism evidence="10 11">
    <name type="scientific">Flexivirga aerilata</name>
    <dbReference type="NCBI Taxonomy" id="1656889"/>
    <lineage>
        <taxon>Bacteria</taxon>
        <taxon>Bacillati</taxon>
        <taxon>Actinomycetota</taxon>
        <taxon>Actinomycetes</taxon>
        <taxon>Micrococcales</taxon>
        <taxon>Dermacoccaceae</taxon>
        <taxon>Flexivirga</taxon>
    </lineage>
</organism>
<feature type="transmembrane region" description="Helical" evidence="8">
    <location>
        <begin position="219"/>
        <end position="236"/>
    </location>
</feature>
<evidence type="ECO:0000313" key="10">
    <source>
        <dbReference type="EMBL" id="NNG40074.1"/>
    </source>
</evidence>
<dbReference type="InterPro" id="IPR038731">
    <property type="entry name" value="RgtA/B/C-like"/>
</dbReference>
<keyword evidence="5 8" id="KW-0812">Transmembrane</keyword>
<dbReference type="AlphaFoldDB" id="A0A849AGV1"/>
<evidence type="ECO:0000256" key="7">
    <source>
        <dbReference type="ARBA" id="ARBA00023136"/>
    </source>
</evidence>
<evidence type="ECO:0000256" key="3">
    <source>
        <dbReference type="ARBA" id="ARBA00022676"/>
    </source>
</evidence>
<evidence type="ECO:0000259" key="9">
    <source>
        <dbReference type="Pfam" id="PF13231"/>
    </source>
</evidence>
<evidence type="ECO:0000256" key="4">
    <source>
        <dbReference type="ARBA" id="ARBA00022679"/>
    </source>
</evidence>
<feature type="transmembrane region" description="Helical" evidence="8">
    <location>
        <begin position="99"/>
        <end position="120"/>
    </location>
</feature>
<dbReference type="PANTHER" id="PTHR33908:SF11">
    <property type="entry name" value="MEMBRANE PROTEIN"/>
    <property type="match status" value="1"/>
</dbReference>
<evidence type="ECO:0000256" key="6">
    <source>
        <dbReference type="ARBA" id="ARBA00022989"/>
    </source>
</evidence>
<dbReference type="GO" id="GO:0009103">
    <property type="term" value="P:lipopolysaccharide biosynthetic process"/>
    <property type="evidence" value="ECO:0007669"/>
    <property type="project" value="UniProtKB-ARBA"/>
</dbReference>
<keyword evidence="11" id="KW-1185">Reference proteome</keyword>
<feature type="transmembrane region" description="Helical" evidence="8">
    <location>
        <begin position="355"/>
        <end position="372"/>
    </location>
</feature>
<gene>
    <name evidence="10" type="ORF">HJ588_12455</name>
</gene>
<feature type="transmembrane region" description="Helical" evidence="8">
    <location>
        <begin position="132"/>
        <end position="150"/>
    </location>
</feature>
<dbReference type="EMBL" id="JABENB010000002">
    <property type="protein sequence ID" value="NNG40074.1"/>
    <property type="molecule type" value="Genomic_DNA"/>
</dbReference>
<dbReference type="Proteomes" id="UP000557772">
    <property type="component" value="Unassembled WGS sequence"/>
</dbReference>
<evidence type="ECO:0000256" key="8">
    <source>
        <dbReference type="SAM" id="Phobius"/>
    </source>
</evidence>
<feature type="transmembrane region" description="Helical" evidence="8">
    <location>
        <begin position="195"/>
        <end position="212"/>
    </location>
</feature>
<keyword evidence="3" id="KW-0328">Glycosyltransferase</keyword>
<dbReference type="InterPro" id="IPR050297">
    <property type="entry name" value="LipidA_mod_glycosyltrf_83"/>
</dbReference>
<dbReference type="GO" id="GO:0005886">
    <property type="term" value="C:plasma membrane"/>
    <property type="evidence" value="ECO:0007669"/>
    <property type="project" value="UniProtKB-SubCell"/>
</dbReference>
<keyword evidence="2" id="KW-1003">Cell membrane</keyword>
<keyword evidence="7 8" id="KW-0472">Membrane</keyword>
<evidence type="ECO:0000313" key="11">
    <source>
        <dbReference type="Proteomes" id="UP000557772"/>
    </source>
</evidence>
<feature type="domain" description="Glycosyltransferase RgtA/B/C/D-like" evidence="9">
    <location>
        <begin position="100"/>
        <end position="229"/>
    </location>
</feature>
<comment type="caution">
    <text evidence="10">The sequence shown here is derived from an EMBL/GenBank/DDBJ whole genome shotgun (WGS) entry which is preliminary data.</text>
</comment>